<gene>
    <name evidence="11" type="ordered locus">Fisuc_0781</name>
</gene>
<dbReference type="InterPro" id="IPR036163">
    <property type="entry name" value="HMA_dom_sf"/>
</dbReference>
<feature type="transmembrane region" description="Helical" evidence="9">
    <location>
        <begin position="53"/>
        <end position="77"/>
    </location>
</feature>
<feature type="transmembrane region" description="Helical" evidence="9">
    <location>
        <begin position="368"/>
        <end position="387"/>
    </location>
</feature>
<evidence type="ECO:0000256" key="3">
    <source>
        <dbReference type="ARBA" id="ARBA00022475"/>
    </source>
</evidence>
<name>A0ABM5LFU4_FIBSS</name>
<feature type="transmembrane region" description="Helical" evidence="9">
    <location>
        <begin position="20"/>
        <end position="41"/>
    </location>
</feature>
<dbReference type="SUPFAM" id="SSF55008">
    <property type="entry name" value="HMA, heavy metal-associated domain"/>
    <property type="match status" value="1"/>
</dbReference>
<dbReference type="EMBL" id="CP001792">
    <property type="protein sequence ID" value="ACX74391.1"/>
    <property type="molecule type" value="Genomic_DNA"/>
</dbReference>
<keyword evidence="3" id="KW-1003">Cell membrane</keyword>
<feature type="region of interest" description="Disordered" evidence="8">
    <location>
        <begin position="162"/>
        <end position="181"/>
    </location>
</feature>
<evidence type="ECO:0000256" key="1">
    <source>
        <dbReference type="ARBA" id="ARBA00004651"/>
    </source>
</evidence>
<evidence type="ECO:0000256" key="7">
    <source>
        <dbReference type="ARBA" id="ARBA00023136"/>
    </source>
</evidence>
<feature type="compositionally biased region" description="Basic residues" evidence="8">
    <location>
        <begin position="165"/>
        <end position="175"/>
    </location>
</feature>
<dbReference type="CDD" id="cd00371">
    <property type="entry name" value="HMA"/>
    <property type="match status" value="1"/>
</dbReference>
<evidence type="ECO:0000256" key="4">
    <source>
        <dbReference type="ARBA" id="ARBA00022692"/>
    </source>
</evidence>
<dbReference type="InterPro" id="IPR006121">
    <property type="entry name" value="HMA_dom"/>
</dbReference>
<keyword evidence="4 9" id="KW-0812">Transmembrane</keyword>
<evidence type="ECO:0000256" key="6">
    <source>
        <dbReference type="ARBA" id="ARBA00022989"/>
    </source>
</evidence>
<evidence type="ECO:0000256" key="5">
    <source>
        <dbReference type="ARBA" id="ARBA00022723"/>
    </source>
</evidence>
<keyword evidence="12" id="KW-1185">Reference proteome</keyword>
<accession>A0ABM5LFU4</accession>
<dbReference type="InterPro" id="IPR005524">
    <property type="entry name" value="DUF318"/>
</dbReference>
<dbReference type="PANTHER" id="PTHR34184:SF4">
    <property type="entry name" value="UPF0718 PROTEIN YCGR"/>
    <property type="match status" value="1"/>
</dbReference>
<feature type="transmembrane region" description="Helical" evidence="9">
    <location>
        <begin position="116"/>
        <end position="135"/>
    </location>
</feature>
<dbReference type="PROSITE" id="PS50846">
    <property type="entry name" value="HMA_2"/>
    <property type="match status" value="1"/>
</dbReference>
<dbReference type="NCBIfam" id="NF033936">
    <property type="entry name" value="CuZnOut_SO0444"/>
    <property type="match status" value="1"/>
</dbReference>
<dbReference type="InterPro" id="IPR052923">
    <property type="entry name" value="UPF0718"/>
</dbReference>
<feature type="transmembrane region" description="Helical" evidence="9">
    <location>
        <begin position="261"/>
        <end position="290"/>
    </location>
</feature>
<dbReference type="PROSITE" id="PS01047">
    <property type="entry name" value="HMA_1"/>
    <property type="match status" value="1"/>
</dbReference>
<dbReference type="Proteomes" id="UP000001497">
    <property type="component" value="Chromosome"/>
</dbReference>
<evidence type="ECO:0000256" key="9">
    <source>
        <dbReference type="SAM" id="Phobius"/>
    </source>
</evidence>
<evidence type="ECO:0000256" key="2">
    <source>
        <dbReference type="ARBA" id="ARBA00006386"/>
    </source>
</evidence>
<evidence type="ECO:0000259" key="10">
    <source>
        <dbReference type="PROSITE" id="PS50846"/>
    </source>
</evidence>
<evidence type="ECO:0000313" key="11">
    <source>
        <dbReference type="EMBL" id="ACX74391.1"/>
    </source>
</evidence>
<organism evidence="11 12">
    <name type="scientific">Fibrobacter succinogenes (strain ATCC 19169 / S85)</name>
    <dbReference type="NCBI Taxonomy" id="59374"/>
    <lineage>
        <taxon>Bacteria</taxon>
        <taxon>Pseudomonadati</taxon>
        <taxon>Fibrobacterota</taxon>
        <taxon>Fibrobacteria</taxon>
        <taxon>Fibrobacterales</taxon>
        <taxon>Fibrobacteraceae</taxon>
        <taxon>Fibrobacter</taxon>
    </lineage>
</organism>
<dbReference type="Gene3D" id="3.30.70.100">
    <property type="match status" value="1"/>
</dbReference>
<reference evidence="11" key="1">
    <citation type="submission" date="2009-10" db="EMBL/GenBank/DDBJ databases">
        <title>Complete sequence of Fibrobacter succinogenes subsp. succinogenes S85.</title>
        <authorList>
            <consortium name="US DOE Joint Genome Institute"/>
            <person name="Lucas S."/>
            <person name="Copeland A."/>
            <person name="Lapidus A."/>
            <person name="Glavina del Rio T."/>
            <person name="Tice H."/>
            <person name="Bruce D."/>
            <person name="Goodwin L."/>
            <person name="Pitluck S."/>
            <person name="Chertkov O."/>
            <person name="Detter J.C."/>
            <person name="Han C."/>
            <person name="Tapia R."/>
            <person name="Larimer F."/>
            <person name="Land M."/>
            <person name="Hauser L."/>
            <person name="Kyrpides N."/>
            <person name="Mikhailova N."/>
            <person name="Weimer P.J."/>
            <person name="Stevenson D.M."/>
            <person name="Boyum J."/>
            <person name="Brumm P.I."/>
            <person name="Mead D."/>
        </authorList>
    </citation>
    <scope>NUCLEOTIDE SEQUENCE [LARGE SCALE GENOMIC DNA]</scope>
    <source>
        <strain evidence="11">S85</strain>
    </source>
</reference>
<sequence length="520" mass="56108">MNMVTDFVWEFITLFSEMAPFLLLGFLLAGILHVWVPNHLYVPKIAKSNFASVLWAAIFGVPLPICSCGVIPTSIAIRKEGASKGASVSFLISTPATGVDSILATYSLLGLPFAILRPVAAFVTALFGGVLTNFATRGETDRNESAGNAAAGVHCDLAKHEHHDHEHHHHDHEHHHDRDDDDHCECGERHHEHEHCGCCCEDDHDASAATFSDKVKETFRYGLVNMVGDVSKWLMIGLVLGALISAFVPNELFLALREYPILCMVCVLLLAMPMYTCATGSIPLALALVAKGITPGAALVLLMAGPATSIASMLVVGKAFGKRTLAAYLFSIAFGAMFFGFIVDTFFMDTFLSAMLPQGAADCHGHEALGVFDYVCAGLLAAFMLYAKFAHKGCDGHCGCGCGCGDSCKCADSCEDDHDHDHCECGESCGCHEHGEHDHHEHHHEHAEPVSKTYRVNGMNCSHCKVCVEKAVRPLDGVVFAEADVASKSLHVEWHDDDDIDVATLKTAVEEAGFEFAGEA</sequence>
<comment type="similarity">
    <text evidence="2">Belongs to the UPF0718 family.</text>
</comment>
<dbReference type="Pfam" id="PF03773">
    <property type="entry name" value="ArsP_1"/>
    <property type="match status" value="1"/>
</dbReference>
<proteinExistence type="inferred from homology"/>
<comment type="subcellular location">
    <subcellularLocation>
        <location evidence="1">Cell membrane</location>
        <topology evidence="1">Multi-pass membrane protein</topology>
    </subcellularLocation>
</comment>
<dbReference type="RefSeq" id="WP_015731821.1">
    <property type="nucleotide sequence ID" value="NC_013410.1"/>
</dbReference>
<evidence type="ECO:0000256" key="8">
    <source>
        <dbReference type="SAM" id="MobiDB-lite"/>
    </source>
</evidence>
<feature type="transmembrane region" description="Helical" evidence="9">
    <location>
        <begin position="233"/>
        <end position="254"/>
    </location>
</feature>
<feature type="transmembrane region" description="Helical" evidence="9">
    <location>
        <begin position="328"/>
        <end position="348"/>
    </location>
</feature>
<feature type="domain" description="HMA" evidence="10">
    <location>
        <begin position="450"/>
        <end position="517"/>
    </location>
</feature>
<dbReference type="PANTHER" id="PTHR34184">
    <property type="entry name" value="UPF0718 PROTEIN YCGR"/>
    <property type="match status" value="1"/>
</dbReference>
<keyword evidence="5" id="KW-0479">Metal-binding</keyword>
<keyword evidence="7 9" id="KW-0472">Membrane</keyword>
<protein>
    <submittedName>
        <fullName evidence="11">Permease</fullName>
    </submittedName>
</protein>
<dbReference type="Pfam" id="PF00403">
    <property type="entry name" value="HMA"/>
    <property type="match status" value="1"/>
</dbReference>
<keyword evidence="6 9" id="KW-1133">Transmembrane helix</keyword>
<dbReference type="InterPro" id="IPR017969">
    <property type="entry name" value="Heavy-metal-associated_CS"/>
</dbReference>
<feature type="transmembrane region" description="Helical" evidence="9">
    <location>
        <begin position="296"/>
        <end position="316"/>
    </location>
</feature>
<evidence type="ECO:0000313" key="12">
    <source>
        <dbReference type="Proteomes" id="UP000001497"/>
    </source>
</evidence>